<dbReference type="InterPro" id="IPR027417">
    <property type="entry name" value="P-loop_NTPase"/>
</dbReference>
<sequence>MSLSRLEWTAASTSHWSFQHPKLESNHGMQCDLFAEKILKGHTKLETYFPAFTHYSLPCTEKRETLTSLGAGADHPKGLVKKALCTKSPLMRNLFSCASSGPEAGKKDSNSDISHCSSDNSVGFRPAADCTDVGDKKLLLRAKCFIRDQFLVRAMKNYDTGRRCYAHYTTAVDTGNIKRVFSDCQNMLQRAYMMKIGLM</sequence>
<dbReference type="OrthoDB" id="5817230at2759"/>
<dbReference type="Proteomes" id="UP000784294">
    <property type="component" value="Unassembled WGS sequence"/>
</dbReference>
<keyword evidence="3" id="KW-0807">Transducer</keyword>
<dbReference type="AlphaFoldDB" id="A0A3S4ZYG7"/>
<dbReference type="GO" id="GO:0007191">
    <property type="term" value="P:adenylate cyclase-activating dopamine receptor signaling pathway"/>
    <property type="evidence" value="ECO:0007669"/>
    <property type="project" value="TreeGrafter"/>
</dbReference>
<evidence type="ECO:0000313" key="5">
    <source>
        <dbReference type="Proteomes" id="UP000784294"/>
    </source>
</evidence>
<dbReference type="GO" id="GO:0005737">
    <property type="term" value="C:cytoplasm"/>
    <property type="evidence" value="ECO:0007669"/>
    <property type="project" value="TreeGrafter"/>
</dbReference>
<reference evidence="4" key="1">
    <citation type="submission" date="2018-11" db="EMBL/GenBank/DDBJ databases">
        <authorList>
            <consortium name="Pathogen Informatics"/>
        </authorList>
    </citation>
    <scope>NUCLEOTIDE SEQUENCE</scope>
</reference>
<dbReference type="GO" id="GO:0001664">
    <property type="term" value="F:G protein-coupled receptor binding"/>
    <property type="evidence" value="ECO:0007669"/>
    <property type="project" value="TreeGrafter"/>
</dbReference>
<evidence type="ECO:0000256" key="2">
    <source>
        <dbReference type="ARBA" id="ARBA00023134"/>
    </source>
</evidence>
<dbReference type="Gene3D" id="3.40.50.300">
    <property type="entry name" value="P-loop containing nucleotide triphosphate hydrolases"/>
    <property type="match status" value="1"/>
</dbReference>
<keyword evidence="1" id="KW-0547">Nucleotide-binding</keyword>
<keyword evidence="5" id="KW-1185">Reference proteome</keyword>
<name>A0A3S4ZYG7_9PLAT</name>
<dbReference type="GO" id="GO:0031683">
    <property type="term" value="F:G-protein beta/gamma-subunit complex binding"/>
    <property type="evidence" value="ECO:0007669"/>
    <property type="project" value="InterPro"/>
</dbReference>
<evidence type="ECO:0000256" key="1">
    <source>
        <dbReference type="ARBA" id="ARBA00022741"/>
    </source>
</evidence>
<dbReference type="PANTHER" id="PTHR10218">
    <property type="entry name" value="GTP-BINDING PROTEIN ALPHA SUBUNIT"/>
    <property type="match status" value="1"/>
</dbReference>
<dbReference type="GO" id="GO:0005525">
    <property type="term" value="F:GTP binding"/>
    <property type="evidence" value="ECO:0007669"/>
    <property type="project" value="UniProtKB-KW"/>
</dbReference>
<comment type="caution">
    <text evidence="4">The sequence shown here is derived from an EMBL/GenBank/DDBJ whole genome shotgun (WGS) entry which is preliminary data.</text>
</comment>
<proteinExistence type="predicted"/>
<evidence type="ECO:0000313" key="4">
    <source>
        <dbReference type="EMBL" id="VEL15122.1"/>
    </source>
</evidence>
<accession>A0A3S4ZYG7</accession>
<dbReference type="InterPro" id="IPR001019">
    <property type="entry name" value="Gprotein_alpha_su"/>
</dbReference>
<organism evidence="4 5">
    <name type="scientific">Protopolystoma xenopodis</name>
    <dbReference type="NCBI Taxonomy" id="117903"/>
    <lineage>
        <taxon>Eukaryota</taxon>
        <taxon>Metazoa</taxon>
        <taxon>Spiralia</taxon>
        <taxon>Lophotrochozoa</taxon>
        <taxon>Platyhelminthes</taxon>
        <taxon>Monogenea</taxon>
        <taxon>Polyopisthocotylea</taxon>
        <taxon>Polystomatidea</taxon>
        <taxon>Polystomatidae</taxon>
        <taxon>Protopolystoma</taxon>
    </lineage>
</organism>
<evidence type="ECO:0000256" key="3">
    <source>
        <dbReference type="ARBA" id="ARBA00023224"/>
    </source>
</evidence>
<keyword evidence="2" id="KW-0342">GTP-binding</keyword>
<protein>
    <submittedName>
        <fullName evidence="4">Uncharacterized protein</fullName>
    </submittedName>
</protein>
<dbReference type="PANTHER" id="PTHR10218:SF212">
    <property type="entry name" value="G PROTEIN ALPHA S SUBUNIT"/>
    <property type="match status" value="1"/>
</dbReference>
<gene>
    <name evidence="4" type="ORF">PXEA_LOCUS8562</name>
</gene>
<dbReference type="GO" id="GO:0005834">
    <property type="term" value="C:heterotrimeric G-protein complex"/>
    <property type="evidence" value="ECO:0007669"/>
    <property type="project" value="TreeGrafter"/>
</dbReference>
<dbReference type="GO" id="GO:0003924">
    <property type="term" value="F:GTPase activity"/>
    <property type="evidence" value="ECO:0007669"/>
    <property type="project" value="InterPro"/>
</dbReference>
<dbReference type="GO" id="GO:0007606">
    <property type="term" value="P:sensory perception of chemical stimulus"/>
    <property type="evidence" value="ECO:0007669"/>
    <property type="project" value="TreeGrafter"/>
</dbReference>
<dbReference type="EMBL" id="CAAALY010023509">
    <property type="protein sequence ID" value="VEL15122.1"/>
    <property type="molecule type" value="Genomic_DNA"/>
</dbReference>